<keyword evidence="2" id="KW-0479">Metal-binding</keyword>
<gene>
    <name evidence="7" type="ORF">THRCLA_11598</name>
</gene>
<evidence type="ECO:0000259" key="6">
    <source>
        <dbReference type="PROSITE" id="PS51746"/>
    </source>
</evidence>
<dbReference type="PROSITE" id="PS51746">
    <property type="entry name" value="PPM_2"/>
    <property type="match status" value="1"/>
</dbReference>
<dbReference type="InterPro" id="IPR015655">
    <property type="entry name" value="PP2C"/>
</dbReference>
<evidence type="ECO:0000313" key="8">
    <source>
        <dbReference type="Proteomes" id="UP000243217"/>
    </source>
</evidence>
<dbReference type="PANTHER" id="PTHR13832:SF699">
    <property type="entry name" value="INTEGRIN-LINKED KINASE-ASSOCIATED SERINE_THREONINE PHOSPHATASE 2C"/>
    <property type="match status" value="1"/>
</dbReference>
<dbReference type="GO" id="GO:0016020">
    <property type="term" value="C:membrane"/>
    <property type="evidence" value="ECO:0007669"/>
    <property type="project" value="UniProtKB-SubCell"/>
</dbReference>
<reference evidence="7 8" key="1">
    <citation type="journal article" date="2014" name="Genome Biol. Evol.">
        <title>The secreted proteins of Achlya hypogyna and Thraustotheca clavata identify the ancestral oomycete secretome and reveal gene acquisitions by horizontal gene transfer.</title>
        <authorList>
            <person name="Misner I."/>
            <person name="Blouin N."/>
            <person name="Leonard G."/>
            <person name="Richards T.A."/>
            <person name="Lane C.E."/>
        </authorList>
    </citation>
    <scope>NUCLEOTIDE SEQUENCE [LARGE SCALE GENOMIC DNA]</scope>
    <source>
        <strain evidence="7 8">ATCC 34112</strain>
    </source>
</reference>
<sequence>MADKADGGAFRRQTSGVCVTVEANGHGFSIAASGTTDIGSPRTPVNQDTYFVLDLGNGTIVLGVFDGHGKECGHLAAEASKLFFMEQCSIPSTLERLQSTPEKELRRLFGACHEHIYATFKTYFEAQGALMKEEQVNGDVKFLLRRKGRMQPYLCVHGGTTATIVLILNGTRVITANVGDSTALLAGTSVDSMQILSEAHQAPQYCSHLNTSESNNSTIPFVLLSGDHSPESLSEYERMQVSHDGKMQFLYDSSNKCIMRTPIFDQPASEDGGKYYKNVRNEWASMVAAPSDAQFADCLAFTRSIGDFHLHSYGLSWQPDIVEISLDSIWNEGTKDVALALATDGVWDVWQYDEFAEFIMSSGKEEPSGIDAKARARHLMQENLRRAQELFGDQADNMTAVLCYLSKTTQ</sequence>
<evidence type="ECO:0000256" key="1">
    <source>
        <dbReference type="ARBA" id="ARBA00004170"/>
    </source>
</evidence>
<dbReference type="OrthoDB" id="10264738at2759"/>
<organism evidence="7 8">
    <name type="scientific">Thraustotheca clavata</name>
    <dbReference type="NCBI Taxonomy" id="74557"/>
    <lineage>
        <taxon>Eukaryota</taxon>
        <taxon>Sar</taxon>
        <taxon>Stramenopiles</taxon>
        <taxon>Oomycota</taxon>
        <taxon>Saprolegniomycetes</taxon>
        <taxon>Saprolegniales</taxon>
        <taxon>Achlyaceae</taxon>
        <taxon>Thraustotheca</taxon>
    </lineage>
</organism>
<accession>A0A1V9Y789</accession>
<dbReference type="InterPro" id="IPR036457">
    <property type="entry name" value="PPM-type-like_dom_sf"/>
</dbReference>
<proteinExistence type="inferred from homology"/>
<dbReference type="SMART" id="SM00332">
    <property type="entry name" value="PP2Cc"/>
    <property type="match status" value="1"/>
</dbReference>
<feature type="domain" description="PPM-type phosphatase" evidence="6">
    <location>
        <begin position="31"/>
        <end position="405"/>
    </location>
</feature>
<comment type="subcellular location">
    <subcellularLocation>
        <location evidence="1">Membrane</location>
        <topology evidence="1">Peripheral membrane protein</topology>
    </subcellularLocation>
</comment>
<dbReference type="EMBL" id="JNBS01004947">
    <property type="protein sequence ID" value="OQR81587.1"/>
    <property type="molecule type" value="Genomic_DNA"/>
</dbReference>
<evidence type="ECO:0000256" key="5">
    <source>
        <dbReference type="RuleBase" id="RU003465"/>
    </source>
</evidence>
<comment type="caution">
    <text evidence="7">The sequence shown here is derived from an EMBL/GenBank/DDBJ whole genome shotgun (WGS) entry which is preliminary data.</text>
</comment>
<dbReference type="SUPFAM" id="SSF81606">
    <property type="entry name" value="PP2C-like"/>
    <property type="match status" value="1"/>
</dbReference>
<dbReference type="PANTHER" id="PTHR13832">
    <property type="entry name" value="PROTEIN PHOSPHATASE 2C"/>
    <property type="match status" value="1"/>
</dbReference>
<dbReference type="CDD" id="cd00143">
    <property type="entry name" value="PP2Cc"/>
    <property type="match status" value="1"/>
</dbReference>
<comment type="similarity">
    <text evidence="5">Belongs to the PP2C family.</text>
</comment>
<keyword evidence="4 5" id="KW-0904">Protein phosphatase</keyword>
<evidence type="ECO:0000256" key="3">
    <source>
        <dbReference type="ARBA" id="ARBA00022801"/>
    </source>
</evidence>
<dbReference type="GO" id="GO:0004722">
    <property type="term" value="F:protein serine/threonine phosphatase activity"/>
    <property type="evidence" value="ECO:0007669"/>
    <property type="project" value="InterPro"/>
</dbReference>
<dbReference type="STRING" id="74557.A0A1V9Y789"/>
<evidence type="ECO:0000256" key="4">
    <source>
        <dbReference type="ARBA" id="ARBA00022912"/>
    </source>
</evidence>
<dbReference type="AlphaFoldDB" id="A0A1V9Y789"/>
<evidence type="ECO:0000256" key="2">
    <source>
        <dbReference type="ARBA" id="ARBA00022723"/>
    </source>
</evidence>
<dbReference type="GO" id="GO:0046872">
    <property type="term" value="F:metal ion binding"/>
    <property type="evidence" value="ECO:0007669"/>
    <property type="project" value="UniProtKB-KW"/>
</dbReference>
<dbReference type="InterPro" id="IPR001932">
    <property type="entry name" value="PPM-type_phosphatase-like_dom"/>
</dbReference>
<name>A0A1V9Y789_9STRA</name>
<keyword evidence="8" id="KW-1185">Reference proteome</keyword>
<dbReference type="Proteomes" id="UP000243217">
    <property type="component" value="Unassembled WGS sequence"/>
</dbReference>
<evidence type="ECO:0000313" key="7">
    <source>
        <dbReference type="EMBL" id="OQR81587.1"/>
    </source>
</evidence>
<keyword evidence="3 5" id="KW-0378">Hydrolase</keyword>
<protein>
    <recommendedName>
        <fullName evidence="6">PPM-type phosphatase domain-containing protein</fullName>
    </recommendedName>
</protein>
<dbReference type="Gene3D" id="3.60.40.10">
    <property type="entry name" value="PPM-type phosphatase domain"/>
    <property type="match status" value="1"/>
</dbReference>
<dbReference type="PROSITE" id="PS01032">
    <property type="entry name" value="PPM_1"/>
    <property type="match status" value="1"/>
</dbReference>
<dbReference type="Pfam" id="PF00481">
    <property type="entry name" value="PP2C"/>
    <property type="match status" value="2"/>
</dbReference>
<dbReference type="InterPro" id="IPR000222">
    <property type="entry name" value="PP2C_BS"/>
</dbReference>